<dbReference type="GO" id="GO:0016887">
    <property type="term" value="F:ATP hydrolysis activity"/>
    <property type="evidence" value="ECO:0007669"/>
    <property type="project" value="InterPro"/>
</dbReference>
<evidence type="ECO:0000256" key="3">
    <source>
        <dbReference type="ARBA" id="ARBA00022741"/>
    </source>
</evidence>
<name>A0A4V1G543_9FIRM</name>
<dbReference type="InterPro" id="IPR017911">
    <property type="entry name" value="MacB-like_ATP-bd"/>
</dbReference>
<feature type="domain" description="ABC transporter" evidence="5">
    <location>
        <begin position="4"/>
        <end position="220"/>
    </location>
</feature>
<dbReference type="FunFam" id="3.40.50.300:FF:000056">
    <property type="entry name" value="Cell division ATP-binding protein FtsE"/>
    <property type="match status" value="1"/>
</dbReference>
<dbReference type="KEGG" id="ruj:E5Z56_05895"/>
<evidence type="ECO:0000313" key="6">
    <source>
        <dbReference type="EMBL" id="QCT06923.1"/>
    </source>
</evidence>
<dbReference type="InterPro" id="IPR015854">
    <property type="entry name" value="ABC_transpr_LolD-like"/>
</dbReference>
<organism evidence="6 7">
    <name type="scientific">Ruminococcus bovis</name>
    <dbReference type="NCBI Taxonomy" id="2564099"/>
    <lineage>
        <taxon>Bacteria</taxon>
        <taxon>Bacillati</taxon>
        <taxon>Bacillota</taxon>
        <taxon>Clostridia</taxon>
        <taxon>Eubacteriales</taxon>
        <taxon>Oscillospiraceae</taxon>
        <taxon>Ruminococcus</taxon>
    </lineage>
</organism>
<keyword evidence="4 6" id="KW-0067">ATP-binding</keyword>
<dbReference type="PANTHER" id="PTHR24220:SF689">
    <property type="entry name" value="LIPOPROTEIN-RELEASING SYSTEM ATP-BINDING PROTEIN LOLD"/>
    <property type="match status" value="1"/>
</dbReference>
<keyword evidence="2" id="KW-0813">Transport</keyword>
<gene>
    <name evidence="6" type="ORF">E5Z56_05895</name>
</gene>
<evidence type="ECO:0000256" key="4">
    <source>
        <dbReference type="ARBA" id="ARBA00022840"/>
    </source>
</evidence>
<accession>A0A4V1G543</accession>
<dbReference type="InterPro" id="IPR003593">
    <property type="entry name" value="AAA+_ATPase"/>
</dbReference>
<evidence type="ECO:0000256" key="1">
    <source>
        <dbReference type="ARBA" id="ARBA00005417"/>
    </source>
</evidence>
<dbReference type="Gene3D" id="3.40.50.300">
    <property type="entry name" value="P-loop containing nucleotide triphosphate hydrolases"/>
    <property type="match status" value="1"/>
</dbReference>
<sequence length="222" mass="25045">MAILELEKVSYAYDSKKVIVLDNLDYTFENGKIYAITGRSGAGKTTLLSLLSGLTNPTSGKILYKGQDIKKQDKYKYRSNCVGVIFQSFNLLTNLTALENVMLSMDISGKKFTDKKQYALDLLYKVGLTDDEINRHILKLSGGQQQRVAIARALSYNPEIILADEPTGNLDLETQDEIMDIFKMLAHKENRCIILVTHSPDVAKQSDINYQLQPFRKNTPKK</sequence>
<dbReference type="PROSITE" id="PS00211">
    <property type="entry name" value="ABC_TRANSPORTER_1"/>
    <property type="match status" value="1"/>
</dbReference>
<proteinExistence type="inferred from homology"/>
<dbReference type="OrthoDB" id="9802264at2"/>
<evidence type="ECO:0000313" key="7">
    <source>
        <dbReference type="Proteomes" id="UP000301475"/>
    </source>
</evidence>
<dbReference type="Proteomes" id="UP000301475">
    <property type="component" value="Chromosome"/>
</dbReference>
<dbReference type="InterPro" id="IPR027417">
    <property type="entry name" value="P-loop_NTPase"/>
</dbReference>
<evidence type="ECO:0000256" key="2">
    <source>
        <dbReference type="ARBA" id="ARBA00022448"/>
    </source>
</evidence>
<dbReference type="EMBL" id="CP039381">
    <property type="protein sequence ID" value="QCT06923.1"/>
    <property type="molecule type" value="Genomic_DNA"/>
</dbReference>
<dbReference type="InterPro" id="IPR017871">
    <property type="entry name" value="ABC_transporter-like_CS"/>
</dbReference>
<dbReference type="SUPFAM" id="SSF52540">
    <property type="entry name" value="P-loop containing nucleoside triphosphate hydrolases"/>
    <property type="match status" value="1"/>
</dbReference>
<dbReference type="AlphaFoldDB" id="A0A4V1G543"/>
<evidence type="ECO:0000259" key="5">
    <source>
        <dbReference type="PROSITE" id="PS50893"/>
    </source>
</evidence>
<protein>
    <submittedName>
        <fullName evidence="6">ABC transporter ATP-binding protein</fullName>
    </submittedName>
</protein>
<dbReference type="PANTHER" id="PTHR24220">
    <property type="entry name" value="IMPORT ATP-BINDING PROTEIN"/>
    <property type="match status" value="1"/>
</dbReference>
<dbReference type="CDD" id="cd03255">
    <property type="entry name" value="ABC_MJ0796_LolCDE_FtsE"/>
    <property type="match status" value="1"/>
</dbReference>
<dbReference type="InterPro" id="IPR003439">
    <property type="entry name" value="ABC_transporter-like_ATP-bd"/>
</dbReference>
<dbReference type="GO" id="GO:0022857">
    <property type="term" value="F:transmembrane transporter activity"/>
    <property type="evidence" value="ECO:0007669"/>
    <property type="project" value="TreeGrafter"/>
</dbReference>
<keyword evidence="3" id="KW-0547">Nucleotide-binding</keyword>
<comment type="similarity">
    <text evidence="1">Belongs to the ABC transporter superfamily.</text>
</comment>
<dbReference type="GO" id="GO:0005524">
    <property type="term" value="F:ATP binding"/>
    <property type="evidence" value="ECO:0007669"/>
    <property type="project" value="UniProtKB-KW"/>
</dbReference>
<keyword evidence="7" id="KW-1185">Reference proteome</keyword>
<dbReference type="GO" id="GO:0005886">
    <property type="term" value="C:plasma membrane"/>
    <property type="evidence" value="ECO:0007669"/>
    <property type="project" value="UniProtKB-ARBA"/>
</dbReference>
<dbReference type="SMART" id="SM00382">
    <property type="entry name" value="AAA"/>
    <property type="match status" value="1"/>
</dbReference>
<dbReference type="RefSeq" id="WP_138157001.1">
    <property type="nucleotide sequence ID" value="NZ_CP039381.1"/>
</dbReference>
<dbReference type="PROSITE" id="PS50893">
    <property type="entry name" value="ABC_TRANSPORTER_2"/>
    <property type="match status" value="1"/>
</dbReference>
<dbReference type="Pfam" id="PF00005">
    <property type="entry name" value="ABC_tran"/>
    <property type="match status" value="1"/>
</dbReference>
<reference evidence="6 7" key="1">
    <citation type="submission" date="2019-04" db="EMBL/GenBank/DDBJ databases">
        <authorList>
            <person name="Embree M."/>
            <person name="Gaffney J.R."/>
        </authorList>
    </citation>
    <scope>NUCLEOTIDE SEQUENCE [LARGE SCALE GENOMIC DNA]</scope>
    <source>
        <strain evidence="6 7">JE7A12</strain>
    </source>
</reference>